<reference evidence="2 3" key="1">
    <citation type="journal article" date="2021" name="Microbiol. Resour. Announc.">
        <title>Draft Genome Sequence of Coralloluteibacterium stylophorae LMG 29479T.</title>
        <authorList>
            <person name="Karlyshev A.V."/>
            <person name="Kudryashova E.B."/>
            <person name="Ariskina E.V."/>
            <person name="Conroy A.P."/>
            <person name="Abidueva E.Y."/>
        </authorList>
    </citation>
    <scope>NUCLEOTIDE SEQUENCE [LARGE SCALE GENOMIC DNA]</scope>
    <source>
        <strain evidence="2 3">LMG 29479</strain>
    </source>
</reference>
<reference evidence="1" key="2">
    <citation type="submission" date="2021-04" db="EMBL/GenBank/DDBJ databases">
        <authorList>
            <person name="Karlyshev A.V."/>
        </authorList>
    </citation>
    <scope>NUCLEOTIDE SEQUENCE</scope>
    <source>
        <strain evidence="1">LMG 29479</strain>
    </source>
</reference>
<proteinExistence type="predicted"/>
<dbReference type="InterPro" id="IPR036513">
    <property type="entry name" value="STAS_dom_sf"/>
</dbReference>
<dbReference type="SUPFAM" id="SSF52091">
    <property type="entry name" value="SpoIIaa-like"/>
    <property type="match status" value="1"/>
</dbReference>
<dbReference type="InterPro" id="IPR038396">
    <property type="entry name" value="SpoIIAA-like_sf"/>
</dbReference>
<evidence type="ECO:0000313" key="2">
    <source>
        <dbReference type="EMBL" id="MBS7458637.1"/>
    </source>
</evidence>
<dbReference type="Gene3D" id="3.40.50.10600">
    <property type="entry name" value="SpoIIaa-like domains"/>
    <property type="match status" value="1"/>
</dbReference>
<dbReference type="InterPro" id="IPR021866">
    <property type="entry name" value="SpoIIAA-like"/>
</dbReference>
<dbReference type="AlphaFoldDB" id="A0A8J8AYG5"/>
<dbReference type="EMBL" id="JAGQFT020000012">
    <property type="protein sequence ID" value="MBS7458637.1"/>
    <property type="molecule type" value="Genomic_DNA"/>
</dbReference>
<accession>A0A8J8AYG5</accession>
<comment type="caution">
    <text evidence="1">The sequence shown here is derived from an EMBL/GenBank/DDBJ whole genome shotgun (WGS) entry which is preliminary data.</text>
</comment>
<dbReference type="EMBL" id="JAGQFT010000066">
    <property type="protein sequence ID" value="MBR0562659.1"/>
    <property type="molecule type" value="Genomic_DNA"/>
</dbReference>
<evidence type="ECO:0000313" key="3">
    <source>
        <dbReference type="Proteomes" id="UP000675747"/>
    </source>
</evidence>
<name>A0A8J8AYG5_9GAMM</name>
<dbReference type="RefSeq" id="WP_211926599.1">
    <property type="nucleotide sequence ID" value="NZ_JAGQFT020000012.1"/>
</dbReference>
<dbReference type="Pfam" id="PF11964">
    <property type="entry name" value="SpoIIAA-like"/>
    <property type="match status" value="1"/>
</dbReference>
<keyword evidence="3" id="KW-1185">Reference proteome</keyword>
<dbReference type="Proteomes" id="UP000675747">
    <property type="component" value="Unassembled WGS sequence"/>
</dbReference>
<protein>
    <submittedName>
        <fullName evidence="1">STAS/SEC14 domain-containing protein</fullName>
    </submittedName>
</protein>
<gene>
    <name evidence="2" type="ORF">KB893_015965</name>
    <name evidence="1" type="ORF">KB893_09030</name>
</gene>
<organism evidence="1">
    <name type="scientific">Coralloluteibacterium stylophorae</name>
    <dbReference type="NCBI Taxonomy" id="1776034"/>
    <lineage>
        <taxon>Bacteria</taxon>
        <taxon>Pseudomonadati</taxon>
        <taxon>Pseudomonadota</taxon>
        <taxon>Gammaproteobacteria</taxon>
        <taxon>Lysobacterales</taxon>
        <taxon>Lysobacteraceae</taxon>
        <taxon>Coralloluteibacterium</taxon>
    </lineage>
</organism>
<sequence length="132" mass="14723">MLEILPAPDHVVAMKLSGVATSNDYDRIIATIEEKLASHDCIGLYCDLEAFEDITAHAIAKDLRYTFGKLGELKRFPRAAVVTQKDWLRTLVKMWNPVLPRVEMRAFDPAERDAALLWVGEHVRGAHAPGGV</sequence>
<evidence type="ECO:0000313" key="1">
    <source>
        <dbReference type="EMBL" id="MBR0562659.1"/>
    </source>
</evidence>